<protein>
    <submittedName>
        <fullName evidence="2">Uncharacterized protein</fullName>
    </submittedName>
</protein>
<name>A0AB39YEJ6_9ACTN</name>
<accession>A0AB39YEJ6</accession>
<reference evidence="2" key="1">
    <citation type="submission" date="2024-08" db="EMBL/GenBank/DDBJ databases">
        <authorList>
            <person name="Yu S.T."/>
        </authorList>
    </citation>
    <scope>NUCLEOTIDE SEQUENCE</scope>
    <source>
        <strain evidence="2">R33</strain>
    </source>
</reference>
<keyword evidence="1" id="KW-1133">Transmembrane helix</keyword>
<dbReference type="AlphaFoldDB" id="A0AB39YEJ6"/>
<feature type="transmembrane region" description="Helical" evidence="1">
    <location>
        <begin position="6"/>
        <end position="39"/>
    </location>
</feature>
<feature type="transmembrane region" description="Helical" evidence="1">
    <location>
        <begin position="51"/>
        <end position="68"/>
    </location>
</feature>
<feature type="transmembrane region" description="Helical" evidence="1">
    <location>
        <begin position="74"/>
        <end position="97"/>
    </location>
</feature>
<dbReference type="EMBL" id="CP165727">
    <property type="protein sequence ID" value="XDV68309.1"/>
    <property type="molecule type" value="Genomic_DNA"/>
</dbReference>
<organism evidence="2">
    <name type="scientific">Streptomyces sp. R33</name>
    <dbReference type="NCBI Taxonomy" id="3238629"/>
    <lineage>
        <taxon>Bacteria</taxon>
        <taxon>Bacillati</taxon>
        <taxon>Actinomycetota</taxon>
        <taxon>Actinomycetes</taxon>
        <taxon>Kitasatosporales</taxon>
        <taxon>Streptomycetaceae</taxon>
        <taxon>Streptomyces</taxon>
    </lineage>
</organism>
<keyword evidence="1" id="KW-0812">Transmembrane</keyword>
<keyword evidence="1" id="KW-0472">Membrane</keyword>
<sequence length="115" mass="12058">MLIVSLIALLIALLVFLFLLFLGLMVAVVAGLLVGYAFVAVSGKLSLTARVSLLVAVATGTAALWLGLGEPSGVLLPLAMLVSFLATLASGATFLGLEARKRRASRYRAPAWQSW</sequence>
<gene>
    <name evidence="2" type="ORF">AB5J51_37970</name>
</gene>
<evidence type="ECO:0000256" key="1">
    <source>
        <dbReference type="SAM" id="Phobius"/>
    </source>
</evidence>
<dbReference type="RefSeq" id="WP_369779846.1">
    <property type="nucleotide sequence ID" value="NZ_CP165727.1"/>
</dbReference>
<evidence type="ECO:0000313" key="2">
    <source>
        <dbReference type="EMBL" id="XDV68309.1"/>
    </source>
</evidence>
<proteinExistence type="predicted"/>